<dbReference type="EC" id="1.8.4.11" evidence="5"/>
<dbReference type="GO" id="GO:0005737">
    <property type="term" value="C:cytoplasm"/>
    <property type="evidence" value="ECO:0007669"/>
    <property type="project" value="TreeGrafter"/>
</dbReference>
<dbReference type="RefSeq" id="WP_188025847.1">
    <property type="nucleotide sequence ID" value="NZ_JACHGR010000003.1"/>
</dbReference>
<gene>
    <name evidence="5" type="primary">msrA</name>
    <name evidence="7" type="ORF">HNR75_000933</name>
</gene>
<sequence>MYTRIRMITPAEALPGRPTPMQFDPSHYVNKVSIVPPYPAGLEIAHFAMGCFWGAERLFWRQPGVYATAVGYQGGFTPNPSYEEVCSGYTGHAESVRVVYDPGMISYRTLLKIFWENHDPAQGFRQGNDIGTQYRSVIFTGTEQQLRQATESRESYQAAMGRYNDNRLVTTEIVPETTFYFAEQYHQQYLAKNPGGYCGLGGTGICLPEQNQGA</sequence>
<dbReference type="PANTHER" id="PTHR42799">
    <property type="entry name" value="MITOCHONDRIAL PEPTIDE METHIONINE SULFOXIDE REDUCTASE"/>
    <property type="match status" value="1"/>
</dbReference>
<dbReference type="InterPro" id="IPR036509">
    <property type="entry name" value="Met_Sox_Rdtase_MsrA_sf"/>
</dbReference>
<evidence type="ECO:0000256" key="2">
    <source>
        <dbReference type="ARBA" id="ARBA00023002"/>
    </source>
</evidence>
<evidence type="ECO:0000256" key="3">
    <source>
        <dbReference type="ARBA" id="ARBA00047806"/>
    </source>
</evidence>
<dbReference type="SUPFAM" id="SSF55068">
    <property type="entry name" value="Peptide methionine sulfoxide reductase"/>
    <property type="match status" value="1"/>
</dbReference>
<evidence type="ECO:0000256" key="1">
    <source>
        <dbReference type="ARBA" id="ARBA00005591"/>
    </source>
</evidence>
<dbReference type="NCBIfam" id="TIGR00401">
    <property type="entry name" value="msrA"/>
    <property type="match status" value="1"/>
</dbReference>
<proteinExistence type="inferred from homology"/>
<reference evidence="7 8" key="1">
    <citation type="submission" date="2020-08" db="EMBL/GenBank/DDBJ databases">
        <title>Genomic Encyclopedia of Type Strains, Phase IV (KMG-IV): sequencing the most valuable type-strain genomes for metagenomic binning, comparative biology and taxonomic classification.</title>
        <authorList>
            <person name="Goeker M."/>
        </authorList>
    </citation>
    <scope>NUCLEOTIDE SEQUENCE [LARGE SCALE GENOMIC DNA]</scope>
    <source>
        <strain evidence="7 8">DSM 22975</strain>
    </source>
</reference>
<dbReference type="FunFam" id="3.30.1060.10:FF:000001">
    <property type="entry name" value="Peptide methionine sulfoxide reductase MsrA"/>
    <property type="match status" value="1"/>
</dbReference>
<comment type="similarity">
    <text evidence="1 5">Belongs to the MsrA Met sulfoxide reductase family.</text>
</comment>
<dbReference type="GO" id="GO:0034599">
    <property type="term" value="P:cellular response to oxidative stress"/>
    <property type="evidence" value="ECO:0007669"/>
    <property type="project" value="TreeGrafter"/>
</dbReference>
<dbReference type="PANTHER" id="PTHR42799:SF2">
    <property type="entry name" value="MITOCHONDRIAL PEPTIDE METHIONINE SULFOXIDE REDUCTASE"/>
    <property type="match status" value="1"/>
</dbReference>
<evidence type="ECO:0000259" key="6">
    <source>
        <dbReference type="Pfam" id="PF01625"/>
    </source>
</evidence>
<keyword evidence="8" id="KW-1185">Reference proteome</keyword>
<accession>A0A841GIJ9</accession>
<comment type="catalytic activity">
    <reaction evidence="4 5">
        <text>[thioredoxin]-disulfide + L-methionine + H2O = L-methionine (S)-S-oxide + [thioredoxin]-dithiol</text>
        <dbReference type="Rhea" id="RHEA:19993"/>
        <dbReference type="Rhea" id="RHEA-COMP:10698"/>
        <dbReference type="Rhea" id="RHEA-COMP:10700"/>
        <dbReference type="ChEBI" id="CHEBI:15377"/>
        <dbReference type="ChEBI" id="CHEBI:29950"/>
        <dbReference type="ChEBI" id="CHEBI:50058"/>
        <dbReference type="ChEBI" id="CHEBI:57844"/>
        <dbReference type="ChEBI" id="CHEBI:58772"/>
        <dbReference type="EC" id="1.8.4.11"/>
    </reaction>
</comment>
<keyword evidence="2 5" id="KW-0560">Oxidoreductase</keyword>
<dbReference type="Proteomes" id="UP000585721">
    <property type="component" value="Unassembled WGS sequence"/>
</dbReference>
<protein>
    <recommendedName>
        <fullName evidence="5">Peptide methionine sulfoxide reductase MsrA</fullName>
        <shortName evidence="5">Protein-methionine-S-oxide reductase</shortName>
        <ecNumber evidence="5">1.8.4.11</ecNumber>
    </recommendedName>
    <alternativeName>
        <fullName evidence="5">Peptide-methionine (S)-S-oxide reductase</fullName>
        <shortName evidence="5">Peptide Met(O) reductase</shortName>
    </alternativeName>
</protein>
<evidence type="ECO:0000313" key="7">
    <source>
        <dbReference type="EMBL" id="MBB6055051.1"/>
    </source>
</evidence>
<dbReference type="GO" id="GO:0008113">
    <property type="term" value="F:peptide-methionine (S)-S-oxide reductase activity"/>
    <property type="evidence" value="ECO:0007669"/>
    <property type="project" value="UniProtKB-UniRule"/>
</dbReference>
<organism evidence="7 8">
    <name type="scientific">Tolumonas osonensis</name>
    <dbReference type="NCBI Taxonomy" id="675874"/>
    <lineage>
        <taxon>Bacteria</taxon>
        <taxon>Pseudomonadati</taxon>
        <taxon>Pseudomonadota</taxon>
        <taxon>Gammaproteobacteria</taxon>
        <taxon>Aeromonadales</taxon>
        <taxon>Aeromonadaceae</taxon>
        <taxon>Tolumonas</taxon>
    </lineage>
</organism>
<dbReference type="AlphaFoldDB" id="A0A841GIJ9"/>
<dbReference type="Pfam" id="PF01625">
    <property type="entry name" value="PMSR"/>
    <property type="match status" value="1"/>
</dbReference>
<comment type="function">
    <text evidence="5">Has an important function as a repair enzyme for proteins that have been inactivated by oxidation. Catalyzes the reversible oxidation-reduction of methionine sulfoxide in proteins to methionine.</text>
</comment>
<dbReference type="HAMAP" id="MF_01401">
    <property type="entry name" value="MsrA"/>
    <property type="match status" value="1"/>
</dbReference>
<feature type="domain" description="Peptide methionine sulphoxide reductase MsrA" evidence="6">
    <location>
        <begin position="45"/>
        <end position="198"/>
    </location>
</feature>
<dbReference type="Gene3D" id="3.30.1060.10">
    <property type="entry name" value="Peptide methionine sulphoxide reductase MsrA"/>
    <property type="match status" value="1"/>
</dbReference>
<name>A0A841GIJ9_9GAMM</name>
<evidence type="ECO:0000256" key="4">
    <source>
        <dbReference type="ARBA" id="ARBA00048782"/>
    </source>
</evidence>
<dbReference type="InterPro" id="IPR050162">
    <property type="entry name" value="MsrA_MetSO_reductase"/>
</dbReference>
<evidence type="ECO:0000313" key="8">
    <source>
        <dbReference type="Proteomes" id="UP000585721"/>
    </source>
</evidence>
<evidence type="ECO:0000256" key="5">
    <source>
        <dbReference type="HAMAP-Rule" id="MF_01401"/>
    </source>
</evidence>
<dbReference type="InterPro" id="IPR002569">
    <property type="entry name" value="Met_Sox_Rdtase_MsrA_dom"/>
</dbReference>
<dbReference type="EMBL" id="JACHGR010000003">
    <property type="protein sequence ID" value="MBB6055051.1"/>
    <property type="molecule type" value="Genomic_DNA"/>
</dbReference>
<feature type="active site" evidence="5">
    <location>
        <position position="51"/>
    </location>
</feature>
<comment type="caution">
    <text evidence="7">The sequence shown here is derived from an EMBL/GenBank/DDBJ whole genome shotgun (WGS) entry which is preliminary data.</text>
</comment>
<comment type="catalytic activity">
    <reaction evidence="3 5">
        <text>L-methionyl-[protein] + [thioredoxin]-disulfide + H2O = L-methionyl-(S)-S-oxide-[protein] + [thioredoxin]-dithiol</text>
        <dbReference type="Rhea" id="RHEA:14217"/>
        <dbReference type="Rhea" id="RHEA-COMP:10698"/>
        <dbReference type="Rhea" id="RHEA-COMP:10700"/>
        <dbReference type="Rhea" id="RHEA-COMP:12313"/>
        <dbReference type="Rhea" id="RHEA-COMP:12315"/>
        <dbReference type="ChEBI" id="CHEBI:15377"/>
        <dbReference type="ChEBI" id="CHEBI:16044"/>
        <dbReference type="ChEBI" id="CHEBI:29950"/>
        <dbReference type="ChEBI" id="CHEBI:44120"/>
        <dbReference type="ChEBI" id="CHEBI:50058"/>
        <dbReference type="EC" id="1.8.4.11"/>
    </reaction>
</comment>